<accession>A0A4Z0F965</accession>
<dbReference type="SUPFAM" id="SSF55785">
    <property type="entry name" value="PYP-like sensor domain (PAS domain)"/>
    <property type="match status" value="1"/>
</dbReference>
<keyword evidence="1" id="KW-0472">Membrane</keyword>
<evidence type="ECO:0000313" key="4">
    <source>
        <dbReference type="Proteomes" id="UP000297890"/>
    </source>
</evidence>
<dbReference type="CDD" id="cd00130">
    <property type="entry name" value="PAS"/>
    <property type="match status" value="1"/>
</dbReference>
<evidence type="ECO:0000259" key="2">
    <source>
        <dbReference type="SMART" id="SM00091"/>
    </source>
</evidence>
<evidence type="ECO:0000256" key="1">
    <source>
        <dbReference type="SAM" id="Phobius"/>
    </source>
</evidence>
<dbReference type="Pfam" id="PF13188">
    <property type="entry name" value="PAS_8"/>
    <property type="match status" value="1"/>
</dbReference>
<organism evidence="3 4">
    <name type="scientific">Candidatus Macondimonas diazotrophica</name>
    <dbReference type="NCBI Taxonomy" id="2305248"/>
    <lineage>
        <taxon>Bacteria</taxon>
        <taxon>Pseudomonadati</taxon>
        <taxon>Pseudomonadota</taxon>
        <taxon>Gammaproteobacteria</taxon>
        <taxon>Chromatiales</taxon>
        <taxon>Ectothiorhodospiraceae</taxon>
        <taxon>Candidatus Macondimonas</taxon>
    </lineage>
</organism>
<evidence type="ECO:0000313" key="3">
    <source>
        <dbReference type="EMBL" id="TFZ82110.1"/>
    </source>
</evidence>
<dbReference type="InterPro" id="IPR000014">
    <property type="entry name" value="PAS"/>
</dbReference>
<dbReference type="AlphaFoldDB" id="A0A4Z0F965"/>
<protein>
    <submittedName>
        <fullName evidence="3">PAS domain-containing protein</fullName>
    </submittedName>
</protein>
<keyword evidence="1" id="KW-1133">Transmembrane helix</keyword>
<dbReference type="Proteomes" id="UP000297890">
    <property type="component" value="Unassembled WGS sequence"/>
</dbReference>
<feature type="domain" description="PAS" evidence="2">
    <location>
        <begin position="216"/>
        <end position="283"/>
    </location>
</feature>
<proteinExistence type="predicted"/>
<keyword evidence="1" id="KW-0812">Transmembrane</keyword>
<dbReference type="EMBL" id="SRIO01000012">
    <property type="protein sequence ID" value="TFZ82110.1"/>
    <property type="molecule type" value="Genomic_DNA"/>
</dbReference>
<reference evidence="3 4" key="1">
    <citation type="journal article" date="2019" name="ISME J.">
        <title>Candidatus Macondimonas diazotrophica, a novel gammaproteobacterial genus dominating crude-oil-contaminated coastal sediments.</title>
        <authorList>
            <person name="Karthikeyan S."/>
            <person name="Konstantinidis K."/>
        </authorList>
    </citation>
    <scope>NUCLEOTIDE SEQUENCE [LARGE SCALE GENOMIC DNA]</scope>
    <source>
        <strain evidence="3 4">KTK01</strain>
    </source>
</reference>
<name>A0A4Z0F965_9GAMM</name>
<dbReference type="Gene3D" id="3.30.450.20">
    <property type="entry name" value="PAS domain"/>
    <property type="match status" value="1"/>
</dbReference>
<feature type="domain" description="PAS" evidence="2">
    <location>
        <begin position="90"/>
        <end position="156"/>
    </location>
</feature>
<comment type="caution">
    <text evidence="3">The sequence shown here is derived from an EMBL/GenBank/DDBJ whole genome shotgun (WGS) entry which is preliminary data.</text>
</comment>
<feature type="transmembrane region" description="Helical" evidence="1">
    <location>
        <begin position="60"/>
        <end position="79"/>
    </location>
</feature>
<sequence>MRTPDPAPQQLLPRRPISRWLGLLSLPLLFVGLSLGWLNFSESLLRIAAPDPVMLPVLRTLNNSLFILFATLFWTFWLVRQNMASRRRETVLRLLLEQAPAPLALARKGKVLACNPAFSTLFDQPDPRALQGYDLLAHIPVQDLPDLLGQIKEMDPRHPRTARIETRIETRTEGSDKTIVPLVFLVRRFLLGRSVHDLLSCRPREAAAEDTGMRGELELQLLESLPRPLWLWTNQGLCLWSNQAARTGTGPEMRQLIDRYGRFQDGHPLSPTAQREFLQPALKADGCIAIALTGRSGSESPLGSLCVLPVRGHDHHIQAIAAVLEPPVQTDDSRLANDLFRGLNRVLQQLQSQPQPDVAARIVLETLQLRLAPNAWVGILQADLGARSALFWSLSATGELDHYQTHLPPDLPTECGAPGWSDITSLTGPETLPGVMARLEQAGVDRFERILADPVQGHRQVLLLSRPLPAQIELRRLWASLILAAAQPLLQPADFRITGTSER</sequence>
<gene>
    <name evidence="3" type="ORF">E4680_09740</name>
</gene>
<dbReference type="SMART" id="SM00091">
    <property type="entry name" value="PAS"/>
    <property type="match status" value="2"/>
</dbReference>
<dbReference type="InterPro" id="IPR035965">
    <property type="entry name" value="PAS-like_dom_sf"/>
</dbReference>
<dbReference type="RefSeq" id="WP_135282219.1">
    <property type="nucleotide sequence ID" value="NZ_SRIO01000012.1"/>
</dbReference>
<keyword evidence="4" id="KW-1185">Reference proteome</keyword>
<feature type="transmembrane region" description="Helical" evidence="1">
    <location>
        <begin position="20"/>
        <end position="40"/>
    </location>
</feature>